<organism evidence="1 2">
    <name type="scientific">Alsobacter soli</name>
    <dbReference type="NCBI Taxonomy" id="2109933"/>
    <lineage>
        <taxon>Bacteria</taxon>
        <taxon>Pseudomonadati</taxon>
        <taxon>Pseudomonadota</taxon>
        <taxon>Alphaproteobacteria</taxon>
        <taxon>Hyphomicrobiales</taxon>
        <taxon>Alsobacteraceae</taxon>
        <taxon>Alsobacter</taxon>
    </lineage>
</organism>
<sequence length="93" mass="10322">MRRIEVVEGLSVRFPGRSQEFVEGVEIGLLAAALATSAPEIVMRLASDALEQAQQLAHELGYLTFPDTRAVDGDTVEVRFRSRSARPRLQLVR</sequence>
<evidence type="ECO:0000313" key="2">
    <source>
        <dbReference type="Proteomes" id="UP000239772"/>
    </source>
</evidence>
<dbReference type="Proteomes" id="UP000239772">
    <property type="component" value="Unassembled WGS sequence"/>
</dbReference>
<reference evidence="2" key="1">
    <citation type="submission" date="2018-03" db="EMBL/GenBank/DDBJ databases">
        <authorList>
            <person name="Sun L."/>
            <person name="Liu H."/>
            <person name="Chen W."/>
            <person name="Huang K."/>
            <person name="Liu W."/>
            <person name="Gao X."/>
        </authorList>
    </citation>
    <scope>NUCLEOTIDE SEQUENCE [LARGE SCALE GENOMIC DNA]</scope>
    <source>
        <strain evidence="2">SH9</strain>
    </source>
</reference>
<dbReference type="EMBL" id="PVZS01000011">
    <property type="protein sequence ID" value="PSC04725.1"/>
    <property type="molecule type" value="Genomic_DNA"/>
</dbReference>
<comment type="caution">
    <text evidence="1">The sequence shown here is derived from an EMBL/GenBank/DDBJ whole genome shotgun (WGS) entry which is preliminary data.</text>
</comment>
<dbReference type="AlphaFoldDB" id="A0A2T1HSU4"/>
<evidence type="ECO:0000313" key="1">
    <source>
        <dbReference type="EMBL" id="PSC04725.1"/>
    </source>
</evidence>
<gene>
    <name evidence="1" type="ORF">SLNSH_11515</name>
</gene>
<keyword evidence="2" id="KW-1185">Reference proteome</keyword>
<name>A0A2T1HSU4_9HYPH</name>
<accession>A0A2T1HSU4</accession>
<proteinExistence type="predicted"/>
<protein>
    <submittedName>
        <fullName evidence="1">Uncharacterized protein</fullName>
    </submittedName>
</protein>